<dbReference type="AlphaFoldDB" id="A0A914MG41"/>
<dbReference type="WBParaSite" id="Minc3s01820g26525">
    <property type="protein sequence ID" value="Minc3s01820g26525"/>
    <property type="gene ID" value="Minc3s01820g26525"/>
</dbReference>
<dbReference type="Proteomes" id="UP000887563">
    <property type="component" value="Unplaced"/>
</dbReference>
<name>A0A914MG41_MELIC</name>
<reference evidence="2" key="1">
    <citation type="submission" date="2022-11" db="UniProtKB">
        <authorList>
            <consortium name="WormBaseParasite"/>
        </authorList>
    </citation>
    <scope>IDENTIFICATION</scope>
</reference>
<accession>A0A914MG41</accession>
<evidence type="ECO:0000313" key="1">
    <source>
        <dbReference type="Proteomes" id="UP000887563"/>
    </source>
</evidence>
<keyword evidence="1" id="KW-1185">Reference proteome</keyword>
<evidence type="ECO:0000313" key="2">
    <source>
        <dbReference type="WBParaSite" id="Minc3s01820g26525"/>
    </source>
</evidence>
<sequence length="94" mass="10021">MCQLGVNVQAQGRQLIGVNVQVQSLPLLGVNAHMPTAARSQRSGAKSAAARSQRSCASSCYESTRMCQQLLGDNVQAQGRPLLGILKIIQQNSK</sequence>
<organism evidence="1 2">
    <name type="scientific">Meloidogyne incognita</name>
    <name type="common">Southern root-knot nematode worm</name>
    <name type="synonym">Oxyuris incognita</name>
    <dbReference type="NCBI Taxonomy" id="6306"/>
    <lineage>
        <taxon>Eukaryota</taxon>
        <taxon>Metazoa</taxon>
        <taxon>Ecdysozoa</taxon>
        <taxon>Nematoda</taxon>
        <taxon>Chromadorea</taxon>
        <taxon>Rhabditida</taxon>
        <taxon>Tylenchina</taxon>
        <taxon>Tylenchomorpha</taxon>
        <taxon>Tylenchoidea</taxon>
        <taxon>Meloidogynidae</taxon>
        <taxon>Meloidogyninae</taxon>
        <taxon>Meloidogyne</taxon>
        <taxon>Meloidogyne incognita group</taxon>
    </lineage>
</organism>
<proteinExistence type="predicted"/>
<protein>
    <submittedName>
        <fullName evidence="2">Uncharacterized protein</fullName>
    </submittedName>
</protein>